<name>A0A8H8RTK4_9HELO</name>
<evidence type="ECO:0000313" key="3">
    <source>
        <dbReference type="Proteomes" id="UP000462212"/>
    </source>
</evidence>
<protein>
    <recommendedName>
        <fullName evidence="1">Heterokaryon incompatibility domain-containing protein</fullName>
    </recommendedName>
</protein>
<gene>
    <name evidence="2" type="ORF">LSUB1_G002186</name>
</gene>
<dbReference type="AlphaFoldDB" id="A0A8H8RTK4"/>
<dbReference type="EMBL" id="QGMJ01000130">
    <property type="protein sequence ID" value="TVY41603.1"/>
    <property type="molecule type" value="Genomic_DNA"/>
</dbReference>
<dbReference type="Proteomes" id="UP000462212">
    <property type="component" value="Unassembled WGS sequence"/>
</dbReference>
<evidence type="ECO:0000259" key="1">
    <source>
        <dbReference type="Pfam" id="PF06985"/>
    </source>
</evidence>
<comment type="caution">
    <text evidence="2">The sequence shown here is derived from an EMBL/GenBank/DDBJ whole genome shotgun (WGS) entry which is preliminary data.</text>
</comment>
<dbReference type="PANTHER" id="PTHR33112:SF1">
    <property type="entry name" value="HETEROKARYON INCOMPATIBILITY DOMAIN-CONTAINING PROTEIN"/>
    <property type="match status" value="1"/>
</dbReference>
<dbReference type="InterPro" id="IPR010730">
    <property type="entry name" value="HET"/>
</dbReference>
<reference evidence="2 3" key="1">
    <citation type="submission" date="2018-05" db="EMBL/GenBank/DDBJ databases">
        <title>Genome sequencing and assembly of the regulated plant pathogen Lachnellula willkommii and related sister species for the development of diagnostic species identification markers.</title>
        <authorList>
            <person name="Giroux E."/>
            <person name="Bilodeau G."/>
        </authorList>
    </citation>
    <scope>NUCLEOTIDE SEQUENCE [LARGE SCALE GENOMIC DNA]</scope>
    <source>
        <strain evidence="2 3">CBS 197.66</strain>
    </source>
</reference>
<organism evidence="2 3">
    <name type="scientific">Lachnellula subtilissima</name>
    <dbReference type="NCBI Taxonomy" id="602034"/>
    <lineage>
        <taxon>Eukaryota</taxon>
        <taxon>Fungi</taxon>
        <taxon>Dikarya</taxon>
        <taxon>Ascomycota</taxon>
        <taxon>Pezizomycotina</taxon>
        <taxon>Leotiomycetes</taxon>
        <taxon>Helotiales</taxon>
        <taxon>Lachnaceae</taxon>
        <taxon>Lachnellula</taxon>
    </lineage>
</organism>
<keyword evidence="3" id="KW-1185">Reference proteome</keyword>
<proteinExistence type="predicted"/>
<sequence length="638" mass="71930">MIAHPQGPDCSDAESNTPCHLRAISTVNLWFNGGVIGADGDADFLDIDNELSYMLRVVHETGNCLCEERCGYFADAKSSSPWRVRHVSAASWYDGFAKEAINYCRQHHDELCSPVHAKAVKALRVIDCRTRCVVASPEDCQYVALSYVWGKVGAIAVEDNDPKRPEVPKYPEVVEHSIAVTLNLDYRYLWVDRYCIDQEDGPDKLDQIRQMDVIYNNAVATIIAAAGGDSSYGLPGVGTKTRKPQHSLDLGSHLLVSIQPHASNRVNSSKWASRAWTYQEGILSRRRLLFTDNEVSFECNSMYLAESMIQPLDRVSIKRHTEPPQMKHRLSRIFYHKSPGTGRYEGSQFIQEYASRELSFAEDTINAIQGILQTYAKSPYPVFHFMGIPIMSAAAIMQDPYAFDDVKWKSLTAEHSFAMGLCWSHSWRGKRRPEFPSWTWAGWTEYPTGATQIKPENVKIWVDDSVNQLTRFPSFDALPDFLLQQPSHGILYLTVEASAIKCTIASVELDVEAKRRCRYVHGQRHAIIQLEDGRLVCCPYSPGEEPCDSSDKSYTALLLSIPETSRKYNSSDQVTAIVVKEVGEHYERIGSFTFSYVVFAQRTTPQPDGKWGEDDLNYYHSGAEECLSNINYASRGST</sequence>
<dbReference type="OrthoDB" id="5428863at2759"/>
<feature type="domain" description="Heterokaryon incompatibility" evidence="1">
    <location>
        <begin position="142"/>
        <end position="280"/>
    </location>
</feature>
<dbReference type="Pfam" id="PF06985">
    <property type="entry name" value="HET"/>
    <property type="match status" value="1"/>
</dbReference>
<evidence type="ECO:0000313" key="2">
    <source>
        <dbReference type="EMBL" id="TVY41603.1"/>
    </source>
</evidence>
<dbReference type="PANTHER" id="PTHR33112">
    <property type="entry name" value="DOMAIN PROTEIN, PUTATIVE-RELATED"/>
    <property type="match status" value="1"/>
</dbReference>
<accession>A0A8H8RTK4</accession>